<evidence type="ECO:0000259" key="1">
    <source>
        <dbReference type="Pfam" id="PF07727"/>
    </source>
</evidence>
<organism evidence="2 3">
    <name type="scientific">Peronospora matthiolae</name>
    <dbReference type="NCBI Taxonomy" id="2874970"/>
    <lineage>
        <taxon>Eukaryota</taxon>
        <taxon>Sar</taxon>
        <taxon>Stramenopiles</taxon>
        <taxon>Oomycota</taxon>
        <taxon>Peronosporomycetes</taxon>
        <taxon>Peronosporales</taxon>
        <taxon>Peronosporaceae</taxon>
        <taxon>Peronospora</taxon>
    </lineage>
</organism>
<evidence type="ECO:0000313" key="3">
    <source>
        <dbReference type="Proteomes" id="UP001162060"/>
    </source>
</evidence>
<evidence type="ECO:0000313" key="2">
    <source>
        <dbReference type="EMBL" id="CAK7938539.1"/>
    </source>
</evidence>
<dbReference type="PANTHER" id="PTHR11439">
    <property type="entry name" value="GAG-POL-RELATED RETROTRANSPOSON"/>
    <property type="match status" value="1"/>
</dbReference>
<dbReference type="Pfam" id="PF07727">
    <property type="entry name" value="RVT_2"/>
    <property type="match status" value="1"/>
</dbReference>
<sequence>MLQTTKKELCSRFEMTDLGRLKYFLGMEIDQDVTSGNVSICQTKFAADILEKFSMENSNPVETPQDRGLKLIKNMFEGGCNHETLMAHIPYLNAFGCLMYLIIETRPDLAAVAGVLSQFDLNLCPTHWQALKRVFRYVQGTKTHGIMFQAKDPKGIEGYSDADWAGNMDTRRSTSGYAS</sequence>
<dbReference type="EMBL" id="CAKLBY020000231">
    <property type="protein sequence ID" value="CAK7938539.1"/>
    <property type="molecule type" value="Genomic_DNA"/>
</dbReference>
<proteinExistence type="predicted"/>
<gene>
    <name evidence="2" type="ORF">PM001_LOCUS23689</name>
</gene>
<dbReference type="PANTHER" id="PTHR11439:SF483">
    <property type="entry name" value="PEPTIDE SYNTHASE GLIP-LIKE, PUTATIVE (AFU_ORTHOLOGUE AFUA_3G12920)-RELATED"/>
    <property type="match status" value="1"/>
</dbReference>
<dbReference type="AlphaFoldDB" id="A0AAV1UUL2"/>
<dbReference type="InterPro" id="IPR013103">
    <property type="entry name" value="RVT_2"/>
</dbReference>
<reference evidence="2" key="1">
    <citation type="submission" date="2024-01" db="EMBL/GenBank/DDBJ databases">
        <authorList>
            <person name="Webb A."/>
        </authorList>
    </citation>
    <scope>NUCLEOTIDE SEQUENCE</scope>
    <source>
        <strain evidence="2">Pm1</strain>
    </source>
</reference>
<name>A0AAV1UUL2_9STRA</name>
<feature type="domain" description="Reverse transcriptase Ty1/copia-type" evidence="1">
    <location>
        <begin position="1"/>
        <end position="65"/>
    </location>
</feature>
<comment type="caution">
    <text evidence="2">The sequence shown here is derived from an EMBL/GenBank/DDBJ whole genome shotgun (WGS) entry which is preliminary data.</text>
</comment>
<protein>
    <recommendedName>
        <fullName evidence="1">Reverse transcriptase Ty1/copia-type domain-containing protein</fullName>
    </recommendedName>
</protein>
<dbReference type="Proteomes" id="UP001162060">
    <property type="component" value="Unassembled WGS sequence"/>
</dbReference>
<accession>A0AAV1UUL2</accession>